<dbReference type="WBParaSite" id="PS1159_v2.g23820.t2">
    <property type="protein sequence ID" value="PS1159_v2.g23820.t2"/>
    <property type="gene ID" value="PS1159_v2.g23820"/>
</dbReference>
<proteinExistence type="predicted"/>
<sequence length="348" mass="40672">MVLIFNGFELNFNNKLMFKGYKTTSAMRFLWFKMVWFNFLWLKLHNHLLKSWLNLFFTTYPRLCFYIFKIYGLGNNPSMLITMIHSKVSKLECPCLTQLFLLVKNAFTNQVTYDFTAKLFGLDALINLTSSFLACFHSFHLFQFHHLCFPKYFITFHHPFFQKLNAFQNLILCQKSGTFIFQKQLSGSDTTAFTNNAHGGHALSFSYMINLCLSFKAYVILSKTPCAKKSNQVLFTMKWLISVHMLLPSHVFQFILISFKMNMLSQNSNNLNMASSKNFLIDSNILFFNDSVWYFCLSMLFKIKIQNCSCLDALIKPFQLCFLCKNMGQKWCNFTSTVSFHAPIYAKS</sequence>
<protein>
    <submittedName>
        <fullName evidence="2">Transmembrane protein</fullName>
    </submittedName>
</protein>
<evidence type="ECO:0000313" key="1">
    <source>
        <dbReference type="Proteomes" id="UP000887580"/>
    </source>
</evidence>
<accession>A0AC35G3T2</accession>
<dbReference type="Proteomes" id="UP000887580">
    <property type="component" value="Unplaced"/>
</dbReference>
<evidence type="ECO:0000313" key="2">
    <source>
        <dbReference type="WBParaSite" id="PS1159_v2.g23820.t2"/>
    </source>
</evidence>
<reference evidence="2" key="1">
    <citation type="submission" date="2022-11" db="UniProtKB">
        <authorList>
            <consortium name="WormBaseParasite"/>
        </authorList>
    </citation>
    <scope>IDENTIFICATION</scope>
</reference>
<name>A0AC35G3T2_9BILA</name>
<organism evidence="1 2">
    <name type="scientific">Panagrolaimus sp. PS1159</name>
    <dbReference type="NCBI Taxonomy" id="55785"/>
    <lineage>
        <taxon>Eukaryota</taxon>
        <taxon>Metazoa</taxon>
        <taxon>Ecdysozoa</taxon>
        <taxon>Nematoda</taxon>
        <taxon>Chromadorea</taxon>
        <taxon>Rhabditida</taxon>
        <taxon>Tylenchina</taxon>
        <taxon>Panagrolaimomorpha</taxon>
        <taxon>Panagrolaimoidea</taxon>
        <taxon>Panagrolaimidae</taxon>
        <taxon>Panagrolaimus</taxon>
    </lineage>
</organism>